<dbReference type="Gene3D" id="3.20.20.140">
    <property type="entry name" value="Metal-dependent hydrolases"/>
    <property type="match status" value="1"/>
</dbReference>
<dbReference type="InterPro" id="IPR032466">
    <property type="entry name" value="Metal_Hydrolase"/>
</dbReference>
<evidence type="ECO:0000256" key="7">
    <source>
        <dbReference type="ARBA" id="ARBA00068457"/>
    </source>
</evidence>
<dbReference type="Pfam" id="PF01979">
    <property type="entry name" value="Amidohydro_1"/>
    <property type="match status" value="1"/>
</dbReference>
<dbReference type="OrthoDB" id="9765462at2"/>
<dbReference type="FunFam" id="3.20.20.140:FF:000217">
    <property type="entry name" value="Dihydropyrimidinase-related protein 1"/>
    <property type="match status" value="1"/>
</dbReference>
<dbReference type="Gene3D" id="2.30.40.10">
    <property type="entry name" value="Urease, subunit C, domain 1"/>
    <property type="match status" value="1"/>
</dbReference>
<dbReference type="NCBIfam" id="TIGR02033">
    <property type="entry name" value="D-hydantoinase"/>
    <property type="match status" value="1"/>
</dbReference>
<evidence type="ECO:0000313" key="11">
    <source>
        <dbReference type="Proteomes" id="UP000062160"/>
    </source>
</evidence>
<dbReference type="PANTHER" id="PTHR11647">
    <property type="entry name" value="HYDRANTOINASE/DIHYDROPYRIMIDINASE FAMILY MEMBER"/>
    <property type="match status" value="1"/>
</dbReference>
<dbReference type="Proteomes" id="UP000062160">
    <property type="component" value="Unassembled WGS sequence"/>
</dbReference>
<feature type="domain" description="Amidohydrolase-related" evidence="9">
    <location>
        <begin position="51"/>
        <end position="445"/>
    </location>
</feature>
<comment type="cofactor">
    <cofactor evidence="1">
        <name>Zn(2+)</name>
        <dbReference type="ChEBI" id="CHEBI:29105"/>
    </cofactor>
</comment>
<evidence type="ECO:0000256" key="5">
    <source>
        <dbReference type="ARBA" id="ARBA00022801"/>
    </source>
</evidence>
<comment type="function">
    <text evidence="6">Catalyzes the stereospecific hydrolysis of the cyclic amide bond of D-hydantoin derivatives.</text>
</comment>
<evidence type="ECO:0000256" key="1">
    <source>
        <dbReference type="ARBA" id="ARBA00001947"/>
    </source>
</evidence>
<dbReference type="AlphaFoldDB" id="A0A0U9HGB6"/>
<proteinExistence type="inferred from homology"/>
<dbReference type="InterPro" id="IPR011778">
    <property type="entry name" value="Hydantoinase/dihydroPyrase"/>
</dbReference>
<organism evidence="10">
    <name type="scientific">Tepidanaerobacter syntrophicus</name>
    <dbReference type="NCBI Taxonomy" id="224999"/>
    <lineage>
        <taxon>Bacteria</taxon>
        <taxon>Bacillati</taxon>
        <taxon>Bacillota</taxon>
        <taxon>Clostridia</taxon>
        <taxon>Thermosediminibacterales</taxon>
        <taxon>Tepidanaerobacteraceae</taxon>
        <taxon>Tepidanaerobacter</taxon>
    </lineage>
</organism>
<dbReference type="RefSeq" id="WP_059033499.1">
    <property type="nucleotide sequence ID" value="NZ_DF977003.1"/>
</dbReference>
<evidence type="ECO:0000256" key="2">
    <source>
        <dbReference type="ARBA" id="ARBA00008829"/>
    </source>
</evidence>
<dbReference type="SUPFAM" id="SSF51338">
    <property type="entry name" value="Composite domain of metallo-dependent hydrolases"/>
    <property type="match status" value="1"/>
</dbReference>
<keyword evidence="11" id="KW-1185">Reference proteome</keyword>
<dbReference type="GO" id="GO:0005829">
    <property type="term" value="C:cytosol"/>
    <property type="evidence" value="ECO:0007669"/>
    <property type="project" value="TreeGrafter"/>
</dbReference>
<accession>A0A0U9HGB6</accession>
<dbReference type="InterPro" id="IPR011059">
    <property type="entry name" value="Metal-dep_hydrolase_composite"/>
</dbReference>
<comment type="similarity">
    <text evidence="2">Belongs to the metallo-dependent hydrolases superfamily. Hydantoinase/dihydropyrimidinase family.</text>
</comment>
<dbReference type="SUPFAM" id="SSF51556">
    <property type="entry name" value="Metallo-dependent hydrolases"/>
    <property type="match status" value="1"/>
</dbReference>
<gene>
    <name evidence="10" type="ORF">TSYNT_9130</name>
</gene>
<reference evidence="10" key="1">
    <citation type="journal article" date="2016" name="Genome Announc.">
        <title>Draft Genome Sequence of the Syntrophic Lactate-Degrading Bacterium Tepidanaerobacter syntrophicus JLT.</title>
        <authorList>
            <person name="Matsuura N."/>
            <person name="Ohashi A."/>
            <person name="Tourlousse D.M."/>
            <person name="Sekiguchi Y."/>
        </authorList>
    </citation>
    <scope>NUCLEOTIDE SEQUENCE [LARGE SCALE GENOMIC DNA]</scope>
    <source>
        <strain evidence="10">JL</strain>
    </source>
</reference>
<keyword evidence="5" id="KW-0378">Hydrolase</keyword>
<protein>
    <recommendedName>
        <fullName evidence="7">D-hydantoinase</fullName>
    </recommendedName>
</protein>
<comment type="PTM">
    <text evidence="8">Carbamylation allows a single lysine to coordinate two divalent metal cations.</text>
</comment>
<dbReference type="STRING" id="224999.GCA_001485475_01917"/>
<dbReference type="CDD" id="cd01314">
    <property type="entry name" value="D-HYD"/>
    <property type="match status" value="1"/>
</dbReference>
<dbReference type="InterPro" id="IPR006680">
    <property type="entry name" value="Amidohydro-rel"/>
</dbReference>
<dbReference type="GO" id="GO:0016812">
    <property type="term" value="F:hydrolase activity, acting on carbon-nitrogen (but not peptide) bonds, in cyclic amides"/>
    <property type="evidence" value="ECO:0007669"/>
    <property type="project" value="TreeGrafter"/>
</dbReference>
<keyword evidence="3" id="KW-0597">Phosphoprotein</keyword>
<evidence type="ECO:0000256" key="8">
    <source>
        <dbReference type="PIRSR" id="PIRSR611778-50"/>
    </source>
</evidence>
<evidence type="ECO:0000313" key="10">
    <source>
        <dbReference type="EMBL" id="GAQ25881.1"/>
    </source>
</evidence>
<dbReference type="EMBL" id="DF977003">
    <property type="protein sequence ID" value="GAQ25881.1"/>
    <property type="molecule type" value="Genomic_DNA"/>
</dbReference>
<keyword evidence="4" id="KW-0479">Metal-binding</keyword>
<dbReference type="GO" id="GO:0046872">
    <property type="term" value="F:metal ion binding"/>
    <property type="evidence" value="ECO:0007669"/>
    <property type="project" value="UniProtKB-KW"/>
</dbReference>
<dbReference type="InterPro" id="IPR050378">
    <property type="entry name" value="Metallo-dep_Hydrolases_sf"/>
</dbReference>
<evidence type="ECO:0000256" key="6">
    <source>
        <dbReference type="ARBA" id="ARBA00055040"/>
    </source>
</evidence>
<feature type="modified residue" description="N6-carboxylysine" evidence="8">
    <location>
        <position position="150"/>
    </location>
</feature>
<evidence type="ECO:0000256" key="4">
    <source>
        <dbReference type="ARBA" id="ARBA00022723"/>
    </source>
</evidence>
<evidence type="ECO:0000259" key="9">
    <source>
        <dbReference type="Pfam" id="PF01979"/>
    </source>
</evidence>
<dbReference type="PANTHER" id="PTHR11647:SF1">
    <property type="entry name" value="COLLAPSIN RESPONSE MEDIATOR PROTEIN"/>
    <property type="match status" value="1"/>
</dbReference>
<sequence length="475" mass="52695">MYDLIIKNGKVVSPTSIVETDIAVKDGKVSALGDIEDLGDAKRIVDAEGKYVMPGVIDAHMHVEAPFQGCFGANDFYTQSISAAFGGVTMLMDFTNTFKGKSVFEAVKKRHEEMSKSAIDYSIHGKFVEAPENILNEVEKIVDYGCPSFKLFMTYKKEGVMADDETLIKIFSRAKELNALPMVHAESNAIAELNIEKYKKIGDLSWPRFADSKPILCEAEAVSRAVYFSKYVGNALLIVHTTNGEALDIVRKAQNEGYPIYVETCPHYLTLFKDLYEDPEIGYLAICSPPLRTPQEAENLWKGMQDGTISVTGSDDCTYSKEEKTMFLEKDENGNFIPDFTKVVNGCSGTEIRLPILLSEGVSKGRISINKVCEITSTNVAKIFGCYPRKGIIAPGSDADIVIVDMNKEVTLSPEVLHNNIDYCLHEGMKVKGYPVMTISNGKIIIESGEFKGKRGDGKFIKRQIEPDILRRFSL</sequence>
<name>A0A0U9HGB6_9FIRM</name>
<evidence type="ECO:0000256" key="3">
    <source>
        <dbReference type="ARBA" id="ARBA00022553"/>
    </source>
</evidence>